<proteinExistence type="predicted"/>
<organism evidence="2 3">
    <name type="scientific">Vitis vinifera</name>
    <name type="common">Grape</name>
    <dbReference type="NCBI Taxonomy" id="29760"/>
    <lineage>
        <taxon>Eukaryota</taxon>
        <taxon>Viridiplantae</taxon>
        <taxon>Streptophyta</taxon>
        <taxon>Embryophyta</taxon>
        <taxon>Tracheophyta</taxon>
        <taxon>Spermatophyta</taxon>
        <taxon>Magnoliopsida</taxon>
        <taxon>eudicotyledons</taxon>
        <taxon>Gunneridae</taxon>
        <taxon>Pentapetalae</taxon>
        <taxon>rosids</taxon>
        <taxon>Vitales</taxon>
        <taxon>Vitaceae</taxon>
        <taxon>Viteae</taxon>
        <taxon>Vitis</taxon>
    </lineage>
</organism>
<reference evidence="2 3" key="1">
    <citation type="journal article" date="2018" name="PLoS Genet.">
        <title>Population sequencing reveals clonal diversity and ancestral inbreeding in the grapevine cultivar Chardonnay.</title>
        <authorList>
            <person name="Roach M.J."/>
            <person name="Johnson D.L."/>
            <person name="Bohlmann J."/>
            <person name="van Vuuren H.J."/>
            <person name="Jones S.J."/>
            <person name="Pretorius I.S."/>
            <person name="Schmidt S.A."/>
            <person name="Borneman A.R."/>
        </authorList>
    </citation>
    <scope>NUCLEOTIDE SEQUENCE [LARGE SCALE GENOMIC DNA]</scope>
    <source>
        <strain evidence="3">cv. Chardonnay</strain>
        <tissue evidence="2">Leaf</tissue>
    </source>
</reference>
<sequence>MATPVAVQLLDSLVIFTSFVRDLLEFALFVWIESVVVGSWSNGEILGWGLSYRLSSGSARLQALNKCRFYSAHHIRMASRGGDTSTNATVSTKQEPDAIVFSKEHFNVRPLVGPYEHLDHPFEPRCSLGISEKMKRGRLVEWVDKTFFDRLNKLFMISARKRNHETLLIEENLLKLVRDPVSYFISSSLPHFAPRVVVPNKHYVVNDLPFYAEARATHKRKMLDRSIARPPPKKKSVLQPAEKTLDLSPLTSSHLSPSSLVEVGVDQGSSDSPFVGVSSDQEIEPTVSFINLEPEEEEEIEDMAPNLRVGFKERHCKRIFEALLAILLPVKKSRPEASCEESAPDTPTGHVPPFEAAQPYLELIVGPPSNDACLVGDKVPTAAPSSKNKGKEASAIPSS</sequence>
<feature type="region of interest" description="Disordered" evidence="1">
    <location>
        <begin position="376"/>
        <end position="399"/>
    </location>
</feature>
<evidence type="ECO:0000313" key="3">
    <source>
        <dbReference type="Proteomes" id="UP000288805"/>
    </source>
</evidence>
<evidence type="ECO:0000256" key="1">
    <source>
        <dbReference type="SAM" id="MobiDB-lite"/>
    </source>
</evidence>
<gene>
    <name evidence="2" type="ORF">CK203_073617</name>
</gene>
<dbReference type="Proteomes" id="UP000288805">
    <property type="component" value="Unassembled WGS sequence"/>
</dbReference>
<protein>
    <submittedName>
        <fullName evidence="2">Uncharacterized protein</fullName>
    </submittedName>
</protein>
<dbReference type="AlphaFoldDB" id="A0A438DTX9"/>
<evidence type="ECO:0000313" key="2">
    <source>
        <dbReference type="EMBL" id="RVW38923.1"/>
    </source>
</evidence>
<accession>A0A438DTX9</accession>
<dbReference type="EMBL" id="QGNW01001499">
    <property type="protein sequence ID" value="RVW38923.1"/>
    <property type="molecule type" value="Genomic_DNA"/>
</dbReference>
<comment type="caution">
    <text evidence="2">The sequence shown here is derived from an EMBL/GenBank/DDBJ whole genome shotgun (WGS) entry which is preliminary data.</text>
</comment>
<name>A0A438DTX9_VITVI</name>